<evidence type="ECO:0000313" key="2">
    <source>
        <dbReference type="Proteomes" id="UP000588068"/>
    </source>
</evidence>
<evidence type="ECO:0000313" key="1">
    <source>
        <dbReference type="EMBL" id="MBB6093740.1"/>
    </source>
</evidence>
<proteinExistence type="predicted"/>
<name>A0A841HN90_9GAMM</name>
<dbReference type="AlphaFoldDB" id="A0A841HN90"/>
<dbReference type="EMBL" id="JACHHZ010000003">
    <property type="protein sequence ID" value="MBB6093740.1"/>
    <property type="molecule type" value="Genomic_DNA"/>
</dbReference>
<gene>
    <name evidence="1" type="ORF">HNQ60_002621</name>
</gene>
<protein>
    <submittedName>
        <fullName evidence="1">Uncharacterized protein</fullName>
    </submittedName>
</protein>
<dbReference type="Proteomes" id="UP000588068">
    <property type="component" value="Unassembled WGS sequence"/>
</dbReference>
<organism evidence="1 2">
    <name type="scientific">Povalibacter uvarum</name>
    <dbReference type="NCBI Taxonomy" id="732238"/>
    <lineage>
        <taxon>Bacteria</taxon>
        <taxon>Pseudomonadati</taxon>
        <taxon>Pseudomonadota</taxon>
        <taxon>Gammaproteobacteria</taxon>
        <taxon>Steroidobacterales</taxon>
        <taxon>Steroidobacteraceae</taxon>
        <taxon>Povalibacter</taxon>
    </lineage>
</organism>
<sequence length="65" mass="7268">MTEPEGRSTSLFVYMCRARGEPRRCANRSQGQMVPIAHRGCKHSFTLDIKQFRATQAVADDAGEP</sequence>
<comment type="caution">
    <text evidence="1">The sequence shown here is derived from an EMBL/GenBank/DDBJ whole genome shotgun (WGS) entry which is preliminary data.</text>
</comment>
<accession>A0A841HN90</accession>
<reference evidence="1 2" key="1">
    <citation type="submission" date="2020-08" db="EMBL/GenBank/DDBJ databases">
        <title>Genomic Encyclopedia of Type Strains, Phase IV (KMG-IV): sequencing the most valuable type-strain genomes for metagenomic binning, comparative biology and taxonomic classification.</title>
        <authorList>
            <person name="Goeker M."/>
        </authorList>
    </citation>
    <scope>NUCLEOTIDE SEQUENCE [LARGE SCALE GENOMIC DNA]</scope>
    <source>
        <strain evidence="1 2">DSM 26723</strain>
    </source>
</reference>
<keyword evidence="2" id="KW-1185">Reference proteome</keyword>